<dbReference type="Gene3D" id="1.10.1660.10">
    <property type="match status" value="1"/>
</dbReference>
<gene>
    <name evidence="9" type="primary">cueR</name>
    <name evidence="9" type="ORF">CBY09_21475</name>
</gene>
<dbReference type="SMART" id="SM00422">
    <property type="entry name" value="HTH_MERR"/>
    <property type="match status" value="1"/>
</dbReference>
<keyword evidence="2" id="KW-0963">Cytoplasm</keyword>
<organism evidence="9 10">
    <name type="scientific">Acidovorax kalamii</name>
    <dbReference type="NCBI Taxonomy" id="2004485"/>
    <lineage>
        <taxon>Bacteria</taxon>
        <taxon>Pseudomonadati</taxon>
        <taxon>Pseudomonadota</taxon>
        <taxon>Betaproteobacteria</taxon>
        <taxon>Burkholderiales</taxon>
        <taxon>Comamonadaceae</taxon>
        <taxon>Acidovorax</taxon>
    </lineage>
</organism>
<dbReference type="SUPFAM" id="SSF46955">
    <property type="entry name" value="Putative DNA-binding domain"/>
    <property type="match status" value="1"/>
</dbReference>
<dbReference type="InterPro" id="IPR000551">
    <property type="entry name" value="MerR-type_HTH_dom"/>
</dbReference>
<comment type="caution">
    <text evidence="9">The sequence shown here is derived from an EMBL/GenBank/DDBJ whole genome shotgun (WGS) entry which is preliminary data.</text>
</comment>
<dbReference type="InterPro" id="IPR011789">
    <property type="entry name" value="CueR"/>
</dbReference>
<keyword evidence="5" id="KW-0804">Transcription</keyword>
<feature type="domain" description="HTH merR-type" evidence="8">
    <location>
        <begin position="1"/>
        <end position="69"/>
    </location>
</feature>
<dbReference type="PRINTS" id="PR00040">
    <property type="entry name" value="HTHMERR"/>
</dbReference>
<sequence>MNIGDAAKAAGVSAKMIRHYEQTGLLPEAERSEAGYRKYGEREVSVLRFIRQSRRLGFSMPQIAELIGQWGDTHRTSRQVKAIAERHLADLEEKLREIVEMKSALEQLVSVCAGDDHAHCSILENLAADSPSAPNHSASFVKPKRRGAKASTAHSGVAEKQTTSHLDLMTWMRGVHVHRGAH</sequence>
<evidence type="ECO:0000256" key="5">
    <source>
        <dbReference type="ARBA" id="ARBA00023163"/>
    </source>
</evidence>
<dbReference type="OrthoDB" id="9808480at2"/>
<dbReference type="PROSITE" id="PS50937">
    <property type="entry name" value="HTH_MERR_2"/>
    <property type="match status" value="1"/>
</dbReference>
<name>A0A235EGQ6_9BURK</name>
<evidence type="ECO:0000313" key="9">
    <source>
        <dbReference type="EMBL" id="OYD48222.1"/>
    </source>
</evidence>
<dbReference type="Pfam" id="PF13411">
    <property type="entry name" value="MerR_1"/>
    <property type="match status" value="1"/>
</dbReference>
<dbReference type="GO" id="GO:0045893">
    <property type="term" value="P:positive regulation of DNA-templated transcription"/>
    <property type="evidence" value="ECO:0007669"/>
    <property type="project" value="InterPro"/>
</dbReference>
<evidence type="ECO:0000259" key="8">
    <source>
        <dbReference type="PROSITE" id="PS50937"/>
    </source>
</evidence>
<dbReference type="Proteomes" id="UP000215441">
    <property type="component" value="Unassembled WGS sequence"/>
</dbReference>
<dbReference type="CDD" id="cd01108">
    <property type="entry name" value="HTH_CueR"/>
    <property type="match status" value="1"/>
</dbReference>
<keyword evidence="3" id="KW-0805">Transcription regulation</keyword>
<dbReference type="NCBIfam" id="TIGR02044">
    <property type="entry name" value="CueR"/>
    <property type="match status" value="1"/>
</dbReference>
<dbReference type="GO" id="GO:0005507">
    <property type="term" value="F:copper ion binding"/>
    <property type="evidence" value="ECO:0007669"/>
    <property type="project" value="InterPro"/>
</dbReference>
<feature type="coiled-coil region" evidence="6">
    <location>
        <begin position="81"/>
        <end position="111"/>
    </location>
</feature>
<dbReference type="InterPro" id="IPR047057">
    <property type="entry name" value="MerR_fam"/>
</dbReference>
<keyword evidence="4" id="KW-0238">DNA-binding</keyword>
<dbReference type="PANTHER" id="PTHR30204:SF94">
    <property type="entry name" value="HEAVY METAL-DEPENDENT TRANSCRIPTIONAL REGULATOR HI_0293-RELATED"/>
    <property type="match status" value="1"/>
</dbReference>
<evidence type="ECO:0000256" key="7">
    <source>
        <dbReference type="SAM" id="MobiDB-lite"/>
    </source>
</evidence>
<evidence type="ECO:0000256" key="6">
    <source>
        <dbReference type="SAM" id="Coils"/>
    </source>
</evidence>
<evidence type="ECO:0000256" key="4">
    <source>
        <dbReference type="ARBA" id="ARBA00023125"/>
    </source>
</evidence>
<dbReference type="AlphaFoldDB" id="A0A235EGQ6"/>
<feature type="region of interest" description="Disordered" evidence="7">
    <location>
        <begin position="132"/>
        <end position="161"/>
    </location>
</feature>
<dbReference type="EMBL" id="NOIG01000013">
    <property type="protein sequence ID" value="OYD48222.1"/>
    <property type="molecule type" value="Genomic_DNA"/>
</dbReference>
<evidence type="ECO:0000256" key="2">
    <source>
        <dbReference type="ARBA" id="ARBA00022490"/>
    </source>
</evidence>
<reference evidence="9 10" key="1">
    <citation type="submission" date="2017-07" db="EMBL/GenBank/DDBJ databases">
        <title>Acidovorax KNDSW TSA 6 genome sequence and assembly.</title>
        <authorList>
            <person name="Mayilraj S."/>
        </authorList>
    </citation>
    <scope>NUCLEOTIDE SEQUENCE [LARGE SCALE GENOMIC DNA]</scope>
    <source>
        <strain evidence="9 10">KNDSW-TSA6</strain>
    </source>
</reference>
<dbReference type="GO" id="GO:0003700">
    <property type="term" value="F:DNA-binding transcription factor activity"/>
    <property type="evidence" value="ECO:0007669"/>
    <property type="project" value="InterPro"/>
</dbReference>
<proteinExistence type="predicted"/>
<dbReference type="PROSITE" id="PS00552">
    <property type="entry name" value="HTH_MERR_1"/>
    <property type="match status" value="1"/>
</dbReference>
<protein>
    <submittedName>
        <fullName evidence="9">Cu(I)-responsive transcriptional regulator</fullName>
    </submittedName>
</protein>
<evidence type="ECO:0000256" key="1">
    <source>
        <dbReference type="ARBA" id="ARBA00004496"/>
    </source>
</evidence>
<dbReference type="GO" id="GO:0003677">
    <property type="term" value="F:DNA binding"/>
    <property type="evidence" value="ECO:0007669"/>
    <property type="project" value="UniProtKB-KW"/>
</dbReference>
<comment type="subcellular location">
    <subcellularLocation>
        <location evidence="1">Cytoplasm</location>
    </subcellularLocation>
</comment>
<accession>A0A235EGQ6</accession>
<dbReference type="GO" id="GO:0005737">
    <property type="term" value="C:cytoplasm"/>
    <property type="evidence" value="ECO:0007669"/>
    <property type="project" value="UniProtKB-SubCell"/>
</dbReference>
<dbReference type="InterPro" id="IPR009061">
    <property type="entry name" value="DNA-bd_dom_put_sf"/>
</dbReference>
<evidence type="ECO:0000313" key="10">
    <source>
        <dbReference type="Proteomes" id="UP000215441"/>
    </source>
</evidence>
<evidence type="ECO:0000256" key="3">
    <source>
        <dbReference type="ARBA" id="ARBA00023015"/>
    </source>
</evidence>
<keyword evidence="6" id="KW-0175">Coiled coil</keyword>
<keyword evidence="10" id="KW-1185">Reference proteome</keyword>
<dbReference type="PANTHER" id="PTHR30204">
    <property type="entry name" value="REDOX-CYCLING DRUG-SENSING TRANSCRIPTIONAL ACTIVATOR SOXR"/>
    <property type="match status" value="1"/>
</dbReference>